<organism evidence="10">
    <name type="scientific">Caligus rogercresseyi</name>
    <name type="common">Sea louse</name>
    <dbReference type="NCBI Taxonomy" id="217165"/>
    <lineage>
        <taxon>Eukaryota</taxon>
        <taxon>Metazoa</taxon>
        <taxon>Ecdysozoa</taxon>
        <taxon>Arthropoda</taxon>
        <taxon>Crustacea</taxon>
        <taxon>Multicrustacea</taxon>
        <taxon>Hexanauplia</taxon>
        <taxon>Copepoda</taxon>
        <taxon>Siphonostomatoida</taxon>
        <taxon>Caligidae</taxon>
        <taxon>Caligus</taxon>
    </lineage>
</organism>
<keyword evidence="4" id="KW-0808">Transferase</keyword>
<dbReference type="PANTHER" id="PTHR10344:SF1">
    <property type="entry name" value="THYMIDYLATE KINASE"/>
    <property type="match status" value="1"/>
</dbReference>
<dbReference type="GO" id="GO:0006233">
    <property type="term" value="P:dTDP biosynthetic process"/>
    <property type="evidence" value="ECO:0007669"/>
    <property type="project" value="InterPro"/>
</dbReference>
<reference evidence="10" key="1">
    <citation type="submission" date="2009-03" db="EMBL/GenBank/DDBJ databases">
        <title>Caligus rogercresseyi ESTs and full-length cDNAs.</title>
        <authorList>
            <person name="Yasuike M."/>
            <person name="von Schalburg K."/>
            <person name="Cooper G."/>
            <person name="Leong J."/>
            <person name="Jones S.R.M."/>
            <person name="Koop B.F."/>
        </authorList>
    </citation>
    <scope>NUCLEOTIDE SEQUENCE</scope>
    <source>
        <tissue evidence="10">Whole tissue</tissue>
    </source>
</reference>
<accession>C1BRK2</accession>
<dbReference type="PANTHER" id="PTHR10344">
    <property type="entry name" value="THYMIDYLATE KINASE"/>
    <property type="match status" value="1"/>
</dbReference>
<evidence type="ECO:0000256" key="3">
    <source>
        <dbReference type="ARBA" id="ARBA00012980"/>
    </source>
</evidence>
<comment type="similarity">
    <text evidence="2">Belongs to the thymidylate kinase family.</text>
</comment>
<keyword evidence="7 10" id="KW-0418">Kinase</keyword>
<name>C1BRK2_CALRO</name>
<dbReference type="GO" id="GO:0004798">
    <property type="term" value="F:dTMP kinase activity"/>
    <property type="evidence" value="ECO:0007669"/>
    <property type="project" value="UniProtKB-EC"/>
</dbReference>
<dbReference type="GO" id="GO:0005739">
    <property type="term" value="C:mitochondrion"/>
    <property type="evidence" value="ECO:0007669"/>
    <property type="project" value="TreeGrafter"/>
</dbReference>
<evidence type="ECO:0000256" key="7">
    <source>
        <dbReference type="ARBA" id="ARBA00022777"/>
    </source>
</evidence>
<keyword evidence="5" id="KW-0545">Nucleotide biosynthesis</keyword>
<dbReference type="GO" id="GO:0006235">
    <property type="term" value="P:dTTP biosynthetic process"/>
    <property type="evidence" value="ECO:0007669"/>
    <property type="project" value="TreeGrafter"/>
</dbReference>
<dbReference type="EMBL" id="BT077231">
    <property type="protein sequence ID" value="ACO11655.1"/>
    <property type="molecule type" value="mRNA"/>
</dbReference>
<keyword evidence="6" id="KW-0547">Nucleotide-binding</keyword>
<keyword evidence="8" id="KW-0067">ATP-binding</keyword>
<feature type="domain" description="Thymidylate kinase-like" evidence="9">
    <location>
        <begin position="14"/>
        <end position="179"/>
    </location>
</feature>
<dbReference type="GO" id="GO:0005524">
    <property type="term" value="F:ATP binding"/>
    <property type="evidence" value="ECO:0007669"/>
    <property type="project" value="UniProtKB-KW"/>
</dbReference>
<dbReference type="InterPro" id="IPR039430">
    <property type="entry name" value="Thymidylate_kin-like_dom"/>
</dbReference>
<comment type="pathway">
    <text evidence="1">Pyrimidine metabolism; dTTP biosynthesis.</text>
</comment>
<dbReference type="Pfam" id="PF02223">
    <property type="entry name" value="Thymidylate_kin"/>
    <property type="match status" value="1"/>
</dbReference>
<dbReference type="EC" id="2.7.4.9" evidence="3"/>
<evidence type="ECO:0000259" key="9">
    <source>
        <dbReference type="Pfam" id="PF02223"/>
    </source>
</evidence>
<proteinExistence type="evidence at transcript level"/>
<evidence type="ECO:0000256" key="4">
    <source>
        <dbReference type="ARBA" id="ARBA00022679"/>
    </source>
</evidence>
<dbReference type="PROSITE" id="PS01331">
    <property type="entry name" value="THYMIDYLATE_KINASE"/>
    <property type="match status" value="1"/>
</dbReference>
<dbReference type="InterPro" id="IPR027417">
    <property type="entry name" value="P-loop_NTPase"/>
</dbReference>
<dbReference type="InterPro" id="IPR018095">
    <property type="entry name" value="Thymidylate_kin_CS"/>
</dbReference>
<dbReference type="Gene3D" id="3.40.50.300">
    <property type="entry name" value="P-loop containing nucleotide triphosphate hydrolases"/>
    <property type="match status" value="1"/>
</dbReference>
<evidence type="ECO:0000256" key="8">
    <source>
        <dbReference type="ARBA" id="ARBA00022840"/>
    </source>
</evidence>
<dbReference type="GO" id="GO:0006227">
    <property type="term" value="P:dUDP biosynthetic process"/>
    <property type="evidence" value="ECO:0007669"/>
    <property type="project" value="TreeGrafter"/>
</dbReference>
<dbReference type="GO" id="GO:0005634">
    <property type="term" value="C:nucleus"/>
    <property type="evidence" value="ECO:0007669"/>
    <property type="project" value="TreeGrafter"/>
</dbReference>
<sequence>MSSSAVKRGAFIVLEGCDRSGKTTIAKRLSDSPGFEFFRFPDRDSPLTGSLINSFLTGGTPMSSQLIHLLFSANRWEKVPSMLSVLSAGKNIICDRYAYSGIAYSSSKPGMDFDWCAGPDNGLPTPDLVIFLDVSPEQALKRGGFGEEVYEKVGFQAKVRDIYTTKLVGKGGEWKWISTDGKTLDDTYCAVKTLVDEVLSQDRPHNLIPLNIKDSS</sequence>
<dbReference type="NCBIfam" id="TIGR00041">
    <property type="entry name" value="DTMP_kinase"/>
    <property type="match status" value="1"/>
</dbReference>
<dbReference type="GO" id="GO:0004550">
    <property type="term" value="F:nucleoside diphosphate kinase activity"/>
    <property type="evidence" value="ECO:0007669"/>
    <property type="project" value="TreeGrafter"/>
</dbReference>
<dbReference type="SUPFAM" id="SSF52540">
    <property type="entry name" value="P-loop containing nucleoside triphosphate hydrolases"/>
    <property type="match status" value="1"/>
</dbReference>
<evidence type="ECO:0000256" key="1">
    <source>
        <dbReference type="ARBA" id="ARBA00004992"/>
    </source>
</evidence>
<evidence type="ECO:0000256" key="5">
    <source>
        <dbReference type="ARBA" id="ARBA00022727"/>
    </source>
</evidence>
<protein>
    <recommendedName>
        <fullName evidence="3">dTMP kinase</fullName>
        <ecNumber evidence="3">2.7.4.9</ecNumber>
    </recommendedName>
</protein>
<dbReference type="InterPro" id="IPR018094">
    <property type="entry name" value="Thymidylate_kinase"/>
</dbReference>
<dbReference type="AlphaFoldDB" id="C1BRK2"/>
<dbReference type="GO" id="GO:0005829">
    <property type="term" value="C:cytosol"/>
    <property type="evidence" value="ECO:0007669"/>
    <property type="project" value="TreeGrafter"/>
</dbReference>
<evidence type="ECO:0000313" key="10">
    <source>
        <dbReference type="EMBL" id="ACO11655.1"/>
    </source>
</evidence>
<evidence type="ECO:0000256" key="2">
    <source>
        <dbReference type="ARBA" id="ARBA00009776"/>
    </source>
</evidence>
<dbReference type="CDD" id="cd01672">
    <property type="entry name" value="TMPK"/>
    <property type="match status" value="1"/>
</dbReference>
<evidence type="ECO:0000256" key="6">
    <source>
        <dbReference type="ARBA" id="ARBA00022741"/>
    </source>
</evidence>
<dbReference type="HAMAP" id="MF_00165">
    <property type="entry name" value="Thymidylate_kinase"/>
    <property type="match status" value="1"/>
</dbReference>
<gene>
    <name evidence="10" type="primary">KTHY</name>
</gene>